<dbReference type="Proteomes" id="UP000613177">
    <property type="component" value="Unassembled WGS sequence"/>
</dbReference>
<proteinExistence type="predicted"/>
<reference evidence="1" key="1">
    <citation type="submission" date="2021-01" db="EMBL/GenBank/DDBJ databases">
        <title>Metabolic potential, ecology and presence of endohyphal bacteria is reflected in genomic diversity of Mucoromycotina.</title>
        <authorList>
            <person name="Muszewska A."/>
            <person name="Okrasinska A."/>
            <person name="Steczkiewicz K."/>
            <person name="Drgas O."/>
            <person name="Orlowska M."/>
            <person name="Perlinska-Lenart U."/>
            <person name="Aleksandrzak-Piekarczyk T."/>
            <person name="Szatraj K."/>
            <person name="Zielenkiewicz U."/>
            <person name="Pilsyk S."/>
            <person name="Malc E."/>
            <person name="Mieczkowski P."/>
            <person name="Kruszewska J.S."/>
            <person name="Biernat P."/>
            <person name="Pawlowska J."/>
        </authorList>
    </citation>
    <scope>NUCLEOTIDE SEQUENCE</scope>
    <source>
        <strain evidence="1">WA0000018081</strain>
    </source>
</reference>
<dbReference type="EMBL" id="JAEPRE010000235">
    <property type="protein sequence ID" value="KAG2229906.1"/>
    <property type="molecule type" value="Genomic_DNA"/>
</dbReference>
<accession>A0A8H7SKE5</accession>
<keyword evidence="2" id="KW-1185">Reference proteome</keyword>
<organism evidence="1 2">
    <name type="scientific">Thamnidium elegans</name>
    <dbReference type="NCBI Taxonomy" id="101142"/>
    <lineage>
        <taxon>Eukaryota</taxon>
        <taxon>Fungi</taxon>
        <taxon>Fungi incertae sedis</taxon>
        <taxon>Mucoromycota</taxon>
        <taxon>Mucoromycotina</taxon>
        <taxon>Mucoromycetes</taxon>
        <taxon>Mucorales</taxon>
        <taxon>Mucorineae</taxon>
        <taxon>Mucoraceae</taxon>
        <taxon>Thamnidium</taxon>
    </lineage>
</organism>
<name>A0A8H7SKE5_9FUNG</name>
<evidence type="ECO:0000313" key="1">
    <source>
        <dbReference type="EMBL" id="KAG2229906.1"/>
    </source>
</evidence>
<sequence>MKLPTDFKADITLHLKEFLQETEHELWTLLELDKALIKKHPGISKKQAHGKVKNDLVVLKKLYPEVKHILNQLKSVEKEIKSEKKNVALDTLWNKCKDSLDANEIELYSKRASQMKESNLPDSNKYKENDNIFVNESDCSIGTTIKRHALKLHHKYQQNEPLSNRERKIMVAGLSSILDLNDVSVDSQLSLFTVSERNRITSYFLKKYRLDPKKMPKIFENTWIIVCNVSKSSVEPGQRYLRKLLATESLSKEEINILEMMKHFLDIMEDYPHLLMKESKKDKYTENDYFRVLWSRLFELLFSTIRNVRIKSGESVPIFSTNNKAMLYLQEANIIGFKIDARLVLDIGDEEHDLVALEVAKDDNDTKIIQDNAKLLREAKDDLNNLIEIVSTSYDEQVFTWSFQVSGEGYVLCANCHISTSHIASDGLYVSIPQHSFHLPMIAATQPLLEFKKTLEFLFEFKNHIVDMVAIINQNNIRRNSINDNFGRFSQNSSSRRDISLWTRETWYTPHRNEGKSSVIPSHLFGLRRPASLLEKLLLFSSDNEADNANSSVSEDNGDAYGFIKTQSGWYNKYTKEIHENHPLHDI</sequence>
<protein>
    <submittedName>
        <fullName evidence="1">Uncharacterized protein</fullName>
    </submittedName>
</protein>
<dbReference type="AlphaFoldDB" id="A0A8H7SKE5"/>
<comment type="caution">
    <text evidence="1">The sequence shown here is derived from an EMBL/GenBank/DDBJ whole genome shotgun (WGS) entry which is preliminary data.</text>
</comment>
<gene>
    <name evidence="1" type="ORF">INT48_008281</name>
</gene>
<evidence type="ECO:0000313" key="2">
    <source>
        <dbReference type="Proteomes" id="UP000613177"/>
    </source>
</evidence>